<comment type="catalytic activity">
    <reaction evidence="7">
        <text>L-threonyl-[protein] + ATP = O-phospho-L-threonyl-[protein] + ADP + H(+)</text>
        <dbReference type="Rhea" id="RHEA:46608"/>
        <dbReference type="Rhea" id="RHEA-COMP:11060"/>
        <dbReference type="Rhea" id="RHEA-COMP:11605"/>
        <dbReference type="ChEBI" id="CHEBI:15378"/>
        <dbReference type="ChEBI" id="CHEBI:30013"/>
        <dbReference type="ChEBI" id="CHEBI:30616"/>
        <dbReference type="ChEBI" id="CHEBI:61977"/>
        <dbReference type="ChEBI" id="CHEBI:456216"/>
        <dbReference type="EC" id="2.7.11.1"/>
    </reaction>
</comment>
<dbReference type="PANTHER" id="PTHR24356:SF1">
    <property type="entry name" value="SERINE_THREONINE-PROTEIN KINASE GREATWALL"/>
    <property type="match status" value="1"/>
</dbReference>
<sequence>MELERSMQHDVVISFAMELMSSDLSTYMHYKSGRCKRHARRWMAQIALGIESLHEMGIMHRDIKAENILVDSRENVRIADFGLAHMENKSLHRWGEYASEFSGTLQCMAPEMLRNKGVPPHRMKRYGMAVDWWALGCLLFELESWGQGLFASEEEVHGYISWTRRRCRLTQIYPKFEGLAPDVVSLLEGLLRISPSLRYSIQDLERHEYFRRRKGYVIDRRVMTDH</sequence>
<evidence type="ECO:0000256" key="5">
    <source>
        <dbReference type="ARBA" id="ARBA00022777"/>
    </source>
</evidence>
<name>A0A0D0DPA4_9AGAM</name>
<keyword evidence="3" id="KW-0808">Transferase</keyword>
<dbReference type="PROSITE" id="PS50011">
    <property type="entry name" value="PROTEIN_KINASE_DOM"/>
    <property type="match status" value="1"/>
</dbReference>
<accession>A0A0D0DPA4</accession>
<feature type="domain" description="Protein kinase" evidence="9">
    <location>
        <begin position="1"/>
        <end position="210"/>
    </location>
</feature>
<dbReference type="Proteomes" id="UP000054538">
    <property type="component" value="Unassembled WGS sequence"/>
</dbReference>
<comment type="catalytic activity">
    <reaction evidence="8">
        <text>L-seryl-[protein] + ATP = O-phospho-L-seryl-[protein] + ADP + H(+)</text>
        <dbReference type="Rhea" id="RHEA:17989"/>
        <dbReference type="Rhea" id="RHEA-COMP:9863"/>
        <dbReference type="Rhea" id="RHEA-COMP:11604"/>
        <dbReference type="ChEBI" id="CHEBI:15378"/>
        <dbReference type="ChEBI" id="CHEBI:29999"/>
        <dbReference type="ChEBI" id="CHEBI:30616"/>
        <dbReference type="ChEBI" id="CHEBI:83421"/>
        <dbReference type="ChEBI" id="CHEBI:456216"/>
        <dbReference type="EC" id="2.7.11.1"/>
    </reaction>
</comment>
<evidence type="ECO:0000256" key="2">
    <source>
        <dbReference type="ARBA" id="ARBA00022527"/>
    </source>
</evidence>
<dbReference type="InParanoid" id="A0A0D0DPA4"/>
<dbReference type="EC" id="2.7.11.1" evidence="1"/>
<dbReference type="AlphaFoldDB" id="A0A0D0DPA4"/>
<proteinExistence type="predicted"/>
<keyword evidence="4" id="KW-0547">Nucleotide-binding</keyword>
<keyword evidence="6" id="KW-0067">ATP-binding</keyword>
<protein>
    <recommendedName>
        <fullName evidence="1">non-specific serine/threonine protein kinase</fullName>
        <ecNumber evidence="1">2.7.11.1</ecNumber>
    </recommendedName>
</protein>
<evidence type="ECO:0000313" key="11">
    <source>
        <dbReference type="Proteomes" id="UP000054538"/>
    </source>
</evidence>
<dbReference type="OrthoDB" id="10252171at2759"/>
<dbReference type="InterPro" id="IPR008271">
    <property type="entry name" value="Ser/Thr_kinase_AS"/>
</dbReference>
<dbReference type="Pfam" id="PF00069">
    <property type="entry name" value="Pkinase"/>
    <property type="match status" value="1"/>
</dbReference>
<dbReference type="InterPro" id="IPR011009">
    <property type="entry name" value="Kinase-like_dom_sf"/>
</dbReference>
<dbReference type="PROSITE" id="PS00108">
    <property type="entry name" value="PROTEIN_KINASE_ST"/>
    <property type="match status" value="1"/>
</dbReference>
<dbReference type="SUPFAM" id="SSF56112">
    <property type="entry name" value="Protein kinase-like (PK-like)"/>
    <property type="match status" value="1"/>
</dbReference>
<reference evidence="11" key="2">
    <citation type="submission" date="2015-01" db="EMBL/GenBank/DDBJ databases">
        <title>Evolutionary Origins and Diversification of the Mycorrhizal Mutualists.</title>
        <authorList>
            <consortium name="DOE Joint Genome Institute"/>
            <consortium name="Mycorrhizal Genomics Consortium"/>
            <person name="Kohler A."/>
            <person name="Kuo A."/>
            <person name="Nagy L.G."/>
            <person name="Floudas D."/>
            <person name="Copeland A."/>
            <person name="Barry K.W."/>
            <person name="Cichocki N."/>
            <person name="Veneault-Fourrey C."/>
            <person name="LaButti K."/>
            <person name="Lindquist E.A."/>
            <person name="Lipzen A."/>
            <person name="Lundell T."/>
            <person name="Morin E."/>
            <person name="Murat C."/>
            <person name="Riley R."/>
            <person name="Ohm R."/>
            <person name="Sun H."/>
            <person name="Tunlid A."/>
            <person name="Henrissat B."/>
            <person name="Grigoriev I.V."/>
            <person name="Hibbett D.S."/>
            <person name="Martin F."/>
        </authorList>
    </citation>
    <scope>NUCLEOTIDE SEQUENCE [LARGE SCALE GENOMIC DNA]</scope>
    <source>
        <strain evidence="11">Ve08.2h10</strain>
    </source>
</reference>
<dbReference type="GO" id="GO:0035556">
    <property type="term" value="P:intracellular signal transduction"/>
    <property type="evidence" value="ECO:0007669"/>
    <property type="project" value="TreeGrafter"/>
</dbReference>
<keyword evidence="2" id="KW-0723">Serine/threonine-protein kinase</keyword>
<dbReference type="HOGENOM" id="CLU_1230089_0_0_1"/>
<dbReference type="GO" id="GO:0004674">
    <property type="term" value="F:protein serine/threonine kinase activity"/>
    <property type="evidence" value="ECO:0007669"/>
    <property type="project" value="UniProtKB-KW"/>
</dbReference>
<organism evidence="10 11">
    <name type="scientific">Paxillus rubicundulus Ve08.2h10</name>
    <dbReference type="NCBI Taxonomy" id="930991"/>
    <lineage>
        <taxon>Eukaryota</taxon>
        <taxon>Fungi</taxon>
        <taxon>Dikarya</taxon>
        <taxon>Basidiomycota</taxon>
        <taxon>Agaricomycotina</taxon>
        <taxon>Agaricomycetes</taxon>
        <taxon>Agaricomycetidae</taxon>
        <taxon>Boletales</taxon>
        <taxon>Paxilineae</taxon>
        <taxon>Paxillaceae</taxon>
        <taxon>Paxillus</taxon>
    </lineage>
</organism>
<dbReference type="STRING" id="930991.A0A0D0DPA4"/>
<evidence type="ECO:0000259" key="9">
    <source>
        <dbReference type="PROSITE" id="PS50011"/>
    </source>
</evidence>
<dbReference type="PANTHER" id="PTHR24356">
    <property type="entry name" value="SERINE/THREONINE-PROTEIN KINASE"/>
    <property type="match status" value="1"/>
</dbReference>
<dbReference type="GO" id="GO:0005524">
    <property type="term" value="F:ATP binding"/>
    <property type="evidence" value="ECO:0007669"/>
    <property type="project" value="UniProtKB-KW"/>
</dbReference>
<keyword evidence="5" id="KW-0418">Kinase</keyword>
<evidence type="ECO:0000256" key="1">
    <source>
        <dbReference type="ARBA" id="ARBA00012513"/>
    </source>
</evidence>
<dbReference type="SMART" id="SM00220">
    <property type="entry name" value="S_TKc"/>
    <property type="match status" value="1"/>
</dbReference>
<evidence type="ECO:0000313" key="10">
    <source>
        <dbReference type="EMBL" id="KIK80715.1"/>
    </source>
</evidence>
<evidence type="ECO:0000256" key="4">
    <source>
        <dbReference type="ARBA" id="ARBA00022741"/>
    </source>
</evidence>
<evidence type="ECO:0000256" key="8">
    <source>
        <dbReference type="ARBA" id="ARBA00048679"/>
    </source>
</evidence>
<gene>
    <name evidence="10" type="ORF">PAXRUDRAFT_157921</name>
</gene>
<evidence type="ECO:0000256" key="3">
    <source>
        <dbReference type="ARBA" id="ARBA00022679"/>
    </source>
</evidence>
<dbReference type="InterPro" id="IPR050236">
    <property type="entry name" value="Ser_Thr_kinase_AGC"/>
</dbReference>
<keyword evidence="11" id="KW-1185">Reference proteome</keyword>
<dbReference type="Gene3D" id="1.10.510.10">
    <property type="entry name" value="Transferase(Phosphotransferase) domain 1"/>
    <property type="match status" value="1"/>
</dbReference>
<dbReference type="EMBL" id="KN825950">
    <property type="protein sequence ID" value="KIK80715.1"/>
    <property type="molecule type" value="Genomic_DNA"/>
</dbReference>
<evidence type="ECO:0000256" key="7">
    <source>
        <dbReference type="ARBA" id="ARBA00047899"/>
    </source>
</evidence>
<evidence type="ECO:0000256" key="6">
    <source>
        <dbReference type="ARBA" id="ARBA00022840"/>
    </source>
</evidence>
<reference evidence="10 11" key="1">
    <citation type="submission" date="2014-04" db="EMBL/GenBank/DDBJ databases">
        <authorList>
            <consortium name="DOE Joint Genome Institute"/>
            <person name="Kuo A."/>
            <person name="Kohler A."/>
            <person name="Jargeat P."/>
            <person name="Nagy L.G."/>
            <person name="Floudas D."/>
            <person name="Copeland A."/>
            <person name="Barry K.W."/>
            <person name="Cichocki N."/>
            <person name="Veneault-Fourrey C."/>
            <person name="LaButti K."/>
            <person name="Lindquist E.A."/>
            <person name="Lipzen A."/>
            <person name="Lundell T."/>
            <person name="Morin E."/>
            <person name="Murat C."/>
            <person name="Sun H."/>
            <person name="Tunlid A."/>
            <person name="Henrissat B."/>
            <person name="Grigoriev I.V."/>
            <person name="Hibbett D.S."/>
            <person name="Martin F."/>
            <person name="Nordberg H.P."/>
            <person name="Cantor M.N."/>
            <person name="Hua S.X."/>
        </authorList>
    </citation>
    <scope>NUCLEOTIDE SEQUENCE [LARGE SCALE GENOMIC DNA]</scope>
    <source>
        <strain evidence="10 11">Ve08.2h10</strain>
    </source>
</reference>
<dbReference type="InterPro" id="IPR000719">
    <property type="entry name" value="Prot_kinase_dom"/>
</dbReference>